<keyword evidence="5" id="KW-0238">DNA-binding</keyword>
<dbReference type="InterPro" id="IPR016177">
    <property type="entry name" value="DNA-bd_dom_sf"/>
</dbReference>
<dbReference type="FunFam" id="3.30.730.10:FF:000001">
    <property type="entry name" value="Ethylene-responsive transcription factor 2"/>
    <property type="match status" value="1"/>
</dbReference>
<organism evidence="10 11">
    <name type="scientific">Fraxinus pennsylvanica</name>
    <dbReference type="NCBI Taxonomy" id="56036"/>
    <lineage>
        <taxon>Eukaryota</taxon>
        <taxon>Viridiplantae</taxon>
        <taxon>Streptophyta</taxon>
        <taxon>Embryophyta</taxon>
        <taxon>Tracheophyta</taxon>
        <taxon>Spermatophyta</taxon>
        <taxon>Magnoliopsida</taxon>
        <taxon>eudicotyledons</taxon>
        <taxon>Gunneridae</taxon>
        <taxon>Pentapetalae</taxon>
        <taxon>asterids</taxon>
        <taxon>lamiids</taxon>
        <taxon>Lamiales</taxon>
        <taxon>Oleaceae</taxon>
        <taxon>Oleeae</taxon>
        <taxon>Fraxinus</taxon>
    </lineage>
</organism>
<dbReference type="SMART" id="SM00380">
    <property type="entry name" value="AP2"/>
    <property type="match status" value="1"/>
</dbReference>
<evidence type="ECO:0000256" key="5">
    <source>
        <dbReference type="ARBA" id="ARBA00023125"/>
    </source>
</evidence>
<dbReference type="InterPro" id="IPR001471">
    <property type="entry name" value="AP2/ERF_dom"/>
</dbReference>
<evidence type="ECO:0000256" key="6">
    <source>
        <dbReference type="ARBA" id="ARBA00023159"/>
    </source>
</evidence>
<comment type="subcellular location">
    <subcellularLocation>
        <location evidence="1">Nucleus</location>
    </subcellularLocation>
</comment>
<proteinExistence type="predicted"/>
<evidence type="ECO:0000259" key="9">
    <source>
        <dbReference type="PROSITE" id="PS51032"/>
    </source>
</evidence>
<sequence>MANPAEVSAIEQIRMHLLGEFSPSEVSFAAEIDNCSKASSISSSVQFDNSISVSDYFMNCERNQFDFSEFSSPESVDLGQNQLNTQIIDLTLPKAKILTERNPSLQIELPAVKKLGWIDFSESNSAATVQDNSVVVEKCHYRGVRQRPWGKYAAEIRDPKRRGSRLWLGTFDTAIAAAKAYDMAAFRMRGSKAILNFPVEIQMEICESDAAMDVGRKRRREAEVVKEVIENKTIKLETEIKNEMTEWPLTPSCLGSIWDQSGIGTFNFPPLSPLSPFGYQQIIVI</sequence>
<dbReference type="GO" id="GO:0006952">
    <property type="term" value="P:defense response"/>
    <property type="evidence" value="ECO:0007669"/>
    <property type="project" value="UniProtKB-KW"/>
</dbReference>
<dbReference type="CDD" id="cd00018">
    <property type="entry name" value="AP2"/>
    <property type="match status" value="1"/>
</dbReference>
<evidence type="ECO:0000256" key="2">
    <source>
        <dbReference type="ARBA" id="ARBA00022745"/>
    </source>
</evidence>
<keyword evidence="3" id="KW-0611">Plant defense</keyword>
<dbReference type="InterPro" id="IPR044808">
    <property type="entry name" value="ERF_plant"/>
</dbReference>
<evidence type="ECO:0000313" key="11">
    <source>
        <dbReference type="Proteomes" id="UP000834106"/>
    </source>
</evidence>
<dbReference type="PANTHER" id="PTHR31190">
    <property type="entry name" value="DNA-BINDING DOMAIN"/>
    <property type="match status" value="1"/>
</dbReference>
<evidence type="ECO:0000256" key="4">
    <source>
        <dbReference type="ARBA" id="ARBA00023015"/>
    </source>
</evidence>
<dbReference type="GO" id="GO:0009873">
    <property type="term" value="P:ethylene-activated signaling pathway"/>
    <property type="evidence" value="ECO:0007669"/>
    <property type="project" value="UniProtKB-KW"/>
</dbReference>
<keyword evidence="7" id="KW-0804">Transcription</keyword>
<reference evidence="10" key="1">
    <citation type="submission" date="2023-05" db="EMBL/GenBank/DDBJ databases">
        <authorList>
            <person name="Huff M."/>
        </authorList>
    </citation>
    <scope>NUCLEOTIDE SEQUENCE</scope>
</reference>
<dbReference type="GO" id="GO:0003700">
    <property type="term" value="F:DNA-binding transcription factor activity"/>
    <property type="evidence" value="ECO:0007669"/>
    <property type="project" value="InterPro"/>
</dbReference>
<dbReference type="Proteomes" id="UP000834106">
    <property type="component" value="Chromosome 11"/>
</dbReference>
<dbReference type="PROSITE" id="PS51032">
    <property type="entry name" value="AP2_ERF"/>
    <property type="match status" value="1"/>
</dbReference>
<keyword evidence="2" id="KW-0936">Ethylene signaling pathway</keyword>
<dbReference type="EMBL" id="OU503046">
    <property type="protein sequence ID" value="CAI9771579.1"/>
    <property type="molecule type" value="Genomic_DNA"/>
</dbReference>
<evidence type="ECO:0000256" key="7">
    <source>
        <dbReference type="ARBA" id="ARBA00023163"/>
    </source>
</evidence>
<evidence type="ECO:0000256" key="1">
    <source>
        <dbReference type="ARBA" id="ARBA00004123"/>
    </source>
</evidence>
<protein>
    <recommendedName>
        <fullName evidence="9">AP2/ERF domain-containing protein</fullName>
    </recommendedName>
</protein>
<dbReference type="Gene3D" id="3.30.730.10">
    <property type="entry name" value="AP2/ERF domain"/>
    <property type="match status" value="1"/>
</dbReference>
<dbReference type="Pfam" id="PF00847">
    <property type="entry name" value="AP2"/>
    <property type="match status" value="1"/>
</dbReference>
<evidence type="ECO:0000313" key="10">
    <source>
        <dbReference type="EMBL" id="CAI9771579.1"/>
    </source>
</evidence>
<accession>A0AAD2DZL0</accession>
<keyword evidence="4" id="KW-0805">Transcription regulation</keyword>
<dbReference type="GO" id="GO:0005634">
    <property type="term" value="C:nucleus"/>
    <property type="evidence" value="ECO:0007669"/>
    <property type="project" value="UniProtKB-SubCell"/>
</dbReference>
<evidence type="ECO:0000256" key="3">
    <source>
        <dbReference type="ARBA" id="ARBA00022821"/>
    </source>
</evidence>
<dbReference type="SUPFAM" id="SSF54171">
    <property type="entry name" value="DNA-binding domain"/>
    <property type="match status" value="1"/>
</dbReference>
<evidence type="ECO:0000256" key="8">
    <source>
        <dbReference type="ARBA" id="ARBA00023242"/>
    </source>
</evidence>
<gene>
    <name evidence="10" type="ORF">FPE_LOCUS19009</name>
</gene>
<dbReference type="PANTHER" id="PTHR31190:SF499">
    <property type="entry name" value="ETHYLENE-RESPONSIVE TRANSCRIPTION FACTOR ERF105"/>
    <property type="match status" value="1"/>
</dbReference>
<feature type="domain" description="AP2/ERF" evidence="9">
    <location>
        <begin position="140"/>
        <end position="198"/>
    </location>
</feature>
<name>A0AAD2DZL0_9LAMI</name>
<dbReference type="InterPro" id="IPR036955">
    <property type="entry name" value="AP2/ERF_dom_sf"/>
</dbReference>
<dbReference type="AlphaFoldDB" id="A0AAD2DZL0"/>
<keyword evidence="11" id="KW-1185">Reference proteome</keyword>
<keyword evidence="8" id="KW-0539">Nucleus</keyword>
<dbReference type="PRINTS" id="PR00367">
    <property type="entry name" value="ETHRSPELEMNT"/>
</dbReference>
<dbReference type="GO" id="GO:0000976">
    <property type="term" value="F:transcription cis-regulatory region binding"/>
    <property type="evidence" value="ECO:0007669"/>
    <property type="project" value="UniProtKB-ARBA"/>
</dbReference>
<keyword evidence="6" id="KW-0010">Activator</keyword>